<sequence length="93" mass="10517">MNDKKYLNLALATMHSGQWFGWRKDYTGTERMSYENIIVHDSSITKPTEAEVNAKIQELKDAEQAAIDKKESGKQKLKDLGLDDDEIKALMGA</sequence>
<protein>
    <submittedName>
        <fullName evidence="1">Uncharacterized protein</fullName>
    </submittedName>
</protein>
<reference evidence="1" key="2">
    <citation type="journal article" date="2017" name="Nat. Commun.">
        <title>Single-virus genomics reveals hidden cosmopolitan and abundant viruses.</title>
        <authorList>
            <person name="Martinez-Hernandez F."/>
            <person name="Fornas O."/>
            <person name="Lluesma Gomez M."/>
            <person name="Bolduc B."/>
            <person name="de la Cruz Pena M.J."/>
            <person name="Martinez J.M."/>
            <person name="Anton J."/>
            <person name="Gasol J.M."/>
            <person name="Rosselli R."/>
            <person name="Rodriguez-Valera F."/>
            <person name="Sullivan M.B."/>
            <person name="Acinas S.G."/>
            <person name="Martinez-Garcia M."/>
        </authorList>
    </citation>
    <scope>NUCLEOTIDE SEQUENCE</scope>
</reference>
<organism evidence="1">
    <name type="scientific">uncultured virus</name>
    <dbReference type="NCBI Taxonomy" id="340016"/>
    <lineage>
        <taxon>Viruses</taxon>
        <taxon>environmental samples</taxon>
    </lineage>
</organism>
<name>A0A218MLV6_9VIRU</name>
<proteinExistence type="predicted"/>
<evidence type="ECO:0000313" key="1">
    <source>
        <dbReference type="EMBL" id="ASF00276.1"/>
    </source>
</evidence>
<dbReference type="EMBL" id="KY052824">
    <property type="protein sequence ID" value="ASF00276.1"/>
    <property type="molecule type" value="Genomic_DNA"/>
</dbReference>
<reference evidence="1" key="1">
    <citation type="submission" date="2016-10" db="EMBL/GenBank/DDBJ databases">
        <authorList>
            <person name="Varghese N."/>
        </authorList>
    </citation>
    <scope>NUCLEOTIDE SEQUENCE</scope>
</reference>
<accession>A0A218MLV6</accession>